<evidence type="ECO:0000256" key="4">
    <source>
        <dbReference type="ARBA" id="ARBA00022989"/>
    </source>
</evidence>
<feature type="transmembrane region" description="Helical" evidence="6">
    <location>
        <begin position="712"/>
        <end position="731"/>
    </location>
</feature>
<dbReference type="EMBL" id="QPMM01000001">
    <property type="protein sequence ID" value="RFS26953.1"/>
    <property type="molecule type" value="Genomic_DNA"/>
</dbReference>
<name>A0A3E1YHQ3_9BACT</name>
<keyword evidence="2" id="KW-1003">Cell membrane</keyword>
<feature type="transmembrane region" description="Helical" evidence="6">
    <location>
        <begin position="746"/>
        <end position="766"/>
    </location>
</feature>
<dbReference type="GO" id="GO:0005886">
    <property type="term" value="C:plasma membrane"/>
    <property type="evidence" value="ECO:0007669"/>
    <property type="project" value="UniProtKB-SubCell"/>
</dbReference>
<feature type="domain" description="ABC3 transporter permease C-terminal" evidence="7">
    <location>
        <begin position="663"/>
        <end position="772"/>
    </location>
</feature>
<keyword evidence="5 6" id="KW-0472">Membrane</keyword>
<dbReference type="PANTHER" id="PTHR30572">
    <property type="entry name" value="MEMBRANE COMPONENT OF TRANSPORTER-RELATED"/>
    <property type="match status" value="1"/>
</dbReference>
<dbReference type="AlphaFoldDB" id="A0A3E1YHQ3"/>
<dbReference type="RefSeq" id="WP_116974146.1">
    <property type="nucleotide sequence ID" value="NZ_QPMM01000001.1"/>
</dbReference>
<feature type="transmembrane region" description="Helical" evidence="6">
    <location>
        <begin position="279"/>
        <end position="301"/>
    </location>
</feature>
<feature type="transmembrane region" description="Helical" evidence="6">
    <location>
        <begin position="322"/>
        <end position="353"/>
    </location>
</feature>
<evidence type="ECO:0000256" key="6">
    <source>
        <dbReference type="SAM" id="Phobius"/>
    </source>
</evidence>
<evidence type="ECO:0000256" key="2">
    <source>
        <dbReference type="ARBA" id="ARBA00022475"/>
    </source>
</evidence>
<dbReference type="GO" id="GO:0022857">
    <property type="term" value="F:transmembrane transporter activity"/>
    <property type="evidence" value="ECO:0007669"/>
    <property type="project" value="TreeGrafter"/>
</dbReference>
<evidence type="ECO:0000256" key="1">
    <source>
        <dbReference type="ARBA" id="ARBA00004651"/>
    </source>
</evidence>
<feature type="domain" description="MacB-like periplasmic core" evidence="8">
    <location>
        <begin position="20"/>
        <end position="238"/>
    </location>
</feature>
<accession>A0A3E1YHQ3</accession>
<comment type="caution">
    <text evidence="9">The sequence shown here is derived from an EMBL/GenBank/DDBJ whole genome shotgun (WGS) entry which is preliminary data.</text>
</comment>
<keyword evidence="3 6" id="KW-0812">Transmembrane</keyword>
<evidence type="ECO:0000259" key="8">
    <source>
        <dbReference type="Pfam" id="PF12704"/>
    </source>
</evidence>
<dbReference type="InterPro" id="IPR050250">
    <property type="entry name" value="Macrolide_Exporter_MacB"/>
</dbReference>
<evidence type="ECO:0000313" key="9">
    <source>
        <dbReference type="EMBL" id="RFS26953.1"/>
    </source>
</evidence>
<evidence type="ECO:0000259" key="7">
    <source>
        <dbReference type="Pfam" id="PF02687"/>
    </source>
</evidence>
<feature type="transmembrane region" description="Helical" evidence="6">
    <location>
        <begin position="660"/>
        <end position="684"/>
    </location>
</feature>
<feature type="transmembrane region" description="Helical" evidence="6">
    <location>
        <begin position="418"/>
        <end position="439"/>
    </location>
</feature>
<organism evidence="9 10">
    <name type="scientific">Chitinophaga silvatica</name>
    <dbReference type="NCBI Taxonomy" id="2282649"/>
    <lineage>
        <taxon>Bacteria</taxon>
        <taxon>Pseudomonadati</taxon>
        <taxon>Bacteroidota</taxon>
        <taxon>Chitinophagia</taxon>
        <taxon>Chitinophagales</taxon>
        <taxon>Chitinophagaceae</taxon>
        <taxon>Chitinophaga</taxon>
    </lineage>
</organism>
<dbReference type="OrthoDB" id="5933722at2"/>
<feature type="domain" description="MacB-like periplasmic core" evidence="8">
    <location>
        <begin position="426"/>
        <end position="622"/>
    </location>
</feature>
<evidence type="ECO:0000313" key="10">
    <source>
        <dbReference type="Proteomes" id="UP000260644"/>
    </source>
</evidence>
<feature type="transmembrane region" description="Helical" evidence="6">
    <location>
        <begin position="21"/>
        <end position="43"/>
    </location>
</feature>
<reference evidence="9 10" key="1">
    <citation type="submission" date="2018-07" db="EMBL/GenBank/DDBJ databases">
        <title>Chitinophaga K2CV101002-2 sp. nov., isolated from a monsoon evergreen broad-leaved forest soil.</title>
        <authorList>
            <person name="Lv Y."/>
        </authorList>
    </citation>
    <scope>NUCLEOTIDE SEQUENCE [LARGE SCALE GENOMIC DNA]</scope>
    <source>
        <strain evidence="9 10">GDMCC 1.1288</strain>
    </source>
</reference>
<dbReference type="Pfam" id="PF12704">
    <property type="entry name" value="MacB_PCD"/>
    <property type="match status" value="2"/>
</dbReference>
<keyword evidence="10" id="KW-1185">Reference proteome</keyword>
<proteinExistence type="predicted"/>
<keyword evidence="4 6" id="KW-1133">Transmembrane helix</keyword>
<dbReference type="InterPro" id="IPR025857">
    <property type="entry name" value="MacB_PCD"/>
</dbReference>
<protein>
    <submittedName>
        <fullName evidence="9">ABC transporter permease</fullName>
    </submittedName>
</protein>
<evidence type="ECO:0000256" key="5">
    <source>
        <dbReference type="ARBA" id="ARBA00023136"/>
    </source>
</evidence>
<feature type="transmembrane region" description="Helical" evidence="6">
    <location>
        <begin position="373"/>
        <end position="397"/>
    </location>
</feature>
<comment type="subcellular location">
    <subcellularLocation>
        <location evidence="1">Cell membrane</location>
        <topology evidence="1">Multi-pass membrane protein</topology>
    </subcellularLocation>
</comment>
<dbReference type="Pfam" id="PF02687">
    <property type="entry name" value="FtsX"/>
    <property type="match status" value="2"/>
</dbReference>
<dbReference type="Proteomes" id="UP000260644">
    <property type="component" value="Unassembled WGS sequence"/>
</dbReference>
<dbReference type="InterPro" id="IPR003838">
    <property type="entry name" value="ABC3_permease_C"/>
</dbReference>
<dbReference type="PANTHER" id="PTHR30572:SF18">
    <property type="entry name" value="ABC-TYPE MACROLIDE FAMILY EXPORT SYSTEM PERMEASE COMPONENT 2"/>
    <property type="match status" value="1"/>
</dbReference>
<evidence type="ECO:0000256" key="3">
    <source>
        <dbReference type="ARBA" id="ARBA00022692"/>
    </source>
</evidence>
<sequence>MLRNYLLIAIRTLKNNRFYTLINVLGLAFGLTICMLILCWVFDEYNVNKFSKNGDRIYRLHANEHWGGLQTMTITPIVMGDKLQGHYPEIESIVKVFANEDQLLLKTQKHTEKIGNTVYATSNFLKYFDYPLLAGNRQQALTRPDAIVITKELARSFFGTTNVVGNAIQLENGKTVQVTGVLDDLPSNADLKFQCILSLDYKVQESPWLMRPGSFSVSNYLVLHPGTDVAKLTEKMQEIAFQSGGKKEYLWLQPFEDIYLYNRYDNGKIAGGRIEYVRLFLFTAFIVLAIACINFMNLATAQASKRGREVGVRKSLGAARKTLIFQFAGEAMVMTLMAAIVAMIAVLCIMPFFNNLTGKEISLHGIVMAKYLAILLGITLITGLLAGSYPAFVLSGFSPLKVLKGDLRMGGGTMLRKNLVILQFVLSFGFIVGSLGIYYQTSYIYNRNLGVDKANMMYVQLDNGAMEHAEAIDNAVKQLPQVKAVTYTSWIPIALESMSADLEWEGKPDKLILSTTPLLVGYDFLSTMGIQLKEGRDFSRDFPSDSNAYIINESAARVMGMNEPLGKSINFWHGKGQIIGVVKNYHFNSMHKEIGPMVLMLQQRQNQYMMLKLNPGAASSAIAGISEVFKKQNPDYPLVYHFLDEEFDRLYKSESMLKQLATIFAVLAVFISCLGLLGLSVFTAEQRRKEISIRKVLGASVMNVTTTLSKEYLKPVIIAIIIATPISWYLLKEWLNGYAYHFDLTIWMFVGAALLAVFIALVTVSVQSVKAALTNPVKHLKSE</sequence>
<gene>
    <name evidence="9" type="ORF">DVR12_03995</name>
</gene>
<feature type="domain" description="ABC3 transporter permease C-terminal" evidence="7">
    <location>
        <begin position="282"/>
        <end position="397"/>
    </location>
</feature>